<dbReference type="OrthoDB" id="1121032at2"/>
<reference evidence="1 2" key="1">
    <citation type="journal article" date="2014" name="Genome Announc.">
        <title>Draft Genome Sequence of Cytophaga fermentans JCM 21142T, a Facultative Anaerobe Isolated from Marine Mud.</title>
        <authorList>
            <person name="Starns D."/>
            <person name="Oshima K."/>
            <person name="Suda W."/>
            <person name="Iino T."/>
            <person name="Yuki M."/>
            <person name="Inoue J."/>
            <person name="Kitamura K."/>
            <person name="Iida T."/>
            <person name="Darby A."/>
            <person name="Hattori M."/>
            <person name="Ohkuma M."/>
        </authorList>
    </citation>
    <scope>NUCLEOTIDE SEQUENCE [LARGE SCALE GENOMIC DNA]</scope>
    <source>
        <strain evidence="1 2">JCM 21142</strain>
    </source>
</reference>
<dbReference type="EMBL" id="BAMD01000022">
    <property type="protein sequence ID" value="GAF03342.1"/>
    <property type="molecule type" value="Genomic_DNA"/>
</dbReference>
<evidence type="ECO:0000313" key="1">
    <source>
        <dbReference type="EMBL" id="GAF03342.1"/>
    </source>
</evidence>
<dbReference type="RefSeq" id="WP_044212931.1">
    <property type="nucleotide sequence ID" value="NZ_BAMD01000022.1"/>
</dbReference>
<proteinExistence type="predicted"/>
<evidence type="ECO:0000313" key="2">
    <source>
        <dbReference type="Proteomes" id="UP000019402"/>
    </source>
</evidence>
<keyword evidence="2" id="KW-1185">Reference proteome</keyword>
<name>W7Y5G6_9BACT</name>
<gene>
    <name evidence="1" type="ORF">JCM21142_42010</name>
</gene>
<accession>W7Y5G6</accession>
<sequence>MIKRDYILRMIEEIGKMIAVILGLLKNGEIKQAQKLYGEGLKRALDLDEDTILSLGVDQLKSIFEEKIW</sequence>
<protein>
    <submittedName>
        <fullName evidence="1">Uncharacterized protein</fullName>
    </submittedName>
</protein>
<comment type="caution">
    <text evidence="1">The sequence shown here is derived from an EMBL/GenBank/DDBJ whole genome shotgun (WGS) entry which is preliminary data.</text>
</comment>
<dbReference type="Proteomes" id="UP000019402">
    <property type="component" value="Unassembled WGS sequence"/>
</dbReference>
<dbReference type="AlphaFoldDB" id="W7Y5G6"/>
<organism evidence="1 2">
    <name type="scientific">Saccharicrinis fermentans DSM 9555 = JCM 21142</name>
    <dbReference type="NCBI Taxonomy" id="869213"/>
    <lineage>
        <taxon>Bacteria</taxon>
        <taxon>Pseudomonadati</taxon>
        <taxon>Bacteroidota</taxon>
        <taxon>Bacteroidia</taxon>
        <taxon>Marinilabiliales</taxon>
        <taxon>Marinilabiliaceae</taxon>
        <taxon>Saccharicrinis</taxon>
    </lineage>
</organism>